<reference evidence="4" key="1">
    <citation type="journal article" date="2021" name="G3 (Bethesda)">
        <title>Genome and transcriptome analysis of the beet armyworm Spodoptera exigua reveals targets for pest control. .</title>
        <authorList>
            <person name="Simon S."/>
            <person name="Breeschoten T."/>
            <person name="Jansen H.J."/>
            <person name="Dirks R.P."/>
            <person name="Schranz M.E."/>
            <person name="Ros V.I.D."/>
        </authorList>
    </citation>
    <scope>NUCLEOTIDE SEQUENCE</scope>
    <source>
        <strain evidence="4">TB_SE_WUR_2020</strain>
    </source>
</reference>
<dbReference type="PANTHER" id="PTHR22603:SF93">
    <property type="entry name" value="RE24176P"/>
    <property type="match status" value="1"/>
</dbReference>
<dbReference type="GO" id="GO:0004305">
    <property type="term" value="F:ethanolamine kinase activity"/>
    <property type="evidence" value="ECO:0007669"/>
    <property type="project" value="TreeGrafter"/>
</dbReference>
<dbReference type="InterPro" id="IPR011009">
    <property type="entry name" value="Kinase-like_dom_sf"/>
</dbReference>
<evidence type="ECO:0008006" key="6">
    <source>
        <dbReference type="Google" id="ProtNLM"/>
    </source>
</evidence>
<dbReference type="PANTHER" id="PTHR22603">
    <property type="entry name" value="CHOLINE/ETHANOALAMINE KINASE"/>
    <property type="match status" value="1"/>
</dbReference>
<sequence length="259" mass="29521">MTCLNGGATRSGKVRQKQTLRTLTIRTLGGIWSRAPPSPLRNLERIYGQVHGERAMDAIVTESVIFTLLSERRLGPKLHGVFSGGRIEQYIPQLKNTDLEKEIEWLKKFLATVDSPVVFCHNDMQEGNILLVEDTQTAADDDVSQMYVQSFESDENRTGKNGSIDKDHFDSQFEDANTSDTVLSHMSDWGEPKLEIFIREYLKHYQANVSDKTEVSLDDVNKLLDEVEALDTYLRLKLEVIKKDKYGLPQKRKICEVDI</sequence>
<evidence type="ECO:0000256" key="3">
    <source>
        <dbReference type="ARBA" id="ARBA00038211"/>
    </source>
</evidence>
<dbReference type="AlphaFoldDB" id="A0A922S876"/>
<keyword evidence="1" id="KW-0443">Lipid metabolism</keyword>
<dbReference type="Gene3D" id="3.90.1200.10">
    <property type="match status" value="1"/>
</dbReference>
<dbReference type="GO" id="GO:0004103">
    <property type="term" value="F:choline kinase activity"/>
    <property type="evidence" value="ECO:0007669"/>
    <property type="project" value="TreeGrafter"/>
</dbReference>
<name>A0A922S876_SPOEX</name>
<comment type="similarity">
    <text evidence="3">Belongs to the choline/ethanolamine kinase family.</text>
</comment>
<evidence type="ECO:0000313" key="5">
    <source>
        <dbReference type="Proteomes" id="UP000814243"/>
    </source>
</evidence>
<dbReference type="SUPFAM" id="SSF56112">
    <property type="entry name" value="Protein kinase-like (PK-like)"/>
    <property type="match status" value="1"/>
</dbReference>
<keyword evidence="2" id="KW-1208">Phospholipid metabolism</keyword>
<evidence type="ECO:0000256" key="2">
    <source>
        <dbReference type="ARBA" id="ARBA00023264"/>
    </source>
</evidence>
<evidence type="ECO:0000313" key="4">
    <source>
        <dbReference type="EMBL" id="KAH9628067.1"/>
    </source>
</evidence>
<dbReference type="EMBL" id="JACEFF010000928">
    <property type="protein sequence ID" value="KAH9628067.1"/>
    <property type="molecule type" value="Genomic_DNA"/>
</dbReference>
<dbReference type="Proteomes" id="UP000814243">
    <property type="component" value="Unassembled WGS sequence"/>
</dbReference>
<dbReference type="GO" id="GO:0006646">
    <property type="term" value="P:phosphatidylethanolamine biosynthetic process"/>
    <property type="evidence" value="ECO:0007669"/>
    <property type="project" value="TreeGrafter"/>
</dbReference>
<organism evidence="4 5">
    <name type="scientific">Spodoptera exigua</name>
    <name type="common">Beet armyworm</name>
    <name type="synonym">Noctua fulgens</name>
    <dbReference type="NCBI Taxonomy" id="7107"/>
    <lineage>
        <taxon>Eukaryota</taxon>
        <taxon>Metazoa</taxon>
        <taxon>Ecdysozoa</taxon>
        <taxon>Arthropoda</taxon>
        <taxon>Hexapoda</taxon>
        <taxon>Insecta</taxon>
        <taxon>Pterygota</taxon>
        <taxon>Neoptera</taxon>
        <taxon>Endopterygota</taxon>
        <taxon>Lepidoptera</taxon>
        <taxon>Glossata</taxon>
        <taxon>Ditrysia</taxon>
        <taxon>Noctuoidea</taxon>
        <taxon>Noctuidae</taxon>
        <taxon>Amphipyrinae</taxon>
        <taxon>Spodoptera</taxon>
    </lineage>
</organism>
<dbReference type="GO" id="GO:0005737">
    <property type="term" value="C:cytoplasm"/>
    <property type="evidence" value="ECO:0007669"/>
    <property type="project" value="TreeGrafter"/>
</dbReference>
<protein>
    <recommendedName>
        <fullName evidence="6">Choline/ethanolamine kinase</fullName>
    </recommendedName>
</protein>
<dbReference type="Gene3D" id="3.30.200.20">
    <property type="entry name" value="Phosphorylase Kinase, domain 1"/>
    <property type="match status" value="1"/>
</dbReference>
<proteinExistence type="inferred from homology"/>
<evidence type="ECO:0000256" key="1">
    <source>
        <dbReference type="ARBA" id="ARBA00023209"/>
    </source>
</evidence>
<accession>A0A922S876</accession>
<dbReference type="Pfam" id="PF01633">
    <property type="entry name" value="Choline_kinase"/>
    <property type="match status" value="2"/>
</dbReference>
<comment type="caution">
    <text evidence="4">The sequence shown here is derived from an EMBL/GenBank/DDBJ whole genome shotgun (WGS) entry which is preliminary data.</text>
</comment>
<keyword evidence="1" id="KW-0444">Lipid biosynthesis</keyword>
<gene>
    <name evidence="4" type="ORF">HF086_018283</name>
</gene>
<keyword evidence="1" id="KW-0594">Phospholipid biosynthesis</keyword>